<evidence type="ECO:0000313" key="2">
    <source>
        <dbReference type="Proteomes" id="UP000265566"/>
    </source>
</evidence>
<sequence length="89" mass="10421">MFITVPNISSKQKKNKKTVLPNIVHQFLKPILEFIALELKQKIPLLIVIQKTKHKNSEGKFSHCSFQRFQRLEFLQLIESSSLVISHHQ</sequence>
<dbReference type="Gramene" id="rna2679">
    <property type="protein sequence ID" value="RHN79003.1"/>
    <property type="gene ID" value="gene2679"/>
</dbReference>
<protein>
    <submittedName>
        <fullName evidence="1">Uncharacterized protein</fullName>
    </submittedName>
</protein>
<name>A0A396JRS3_MEDTR</name>
<organism evidence="1 2">
    <name type="scientific">Medicago truncatula</name>
    <name type="common">Barrel medic</name>
    <name type="synonym">Medicago tribuloides</name>
    <dbReference type="NCBI Taxonomy" id="3880"/>
    <lineage>
        <taxon>Eukaryota</taxon>
        <taxon>Viridiplantae</taxon>
        <taxon>Streptophyta</taxon>
        <taxon>Embryophyta</taxon>
        <taxon>Tracheophyta</taxon>
        <taxon>Spermatophyta</taxon>
        <taxon>Magnoliopsida</taxon>
        <taxon>eudicotyledons</taxon>
        <taxon>Gunneridae</taxon>
        <taxon>Pentapetalae</taxon>
        <taxon>rosids</taxon>
        <taxon>fabids</taxon>
        <taxon>Fabales</taxon>
        <taxon>Fabaceae</taxon>
        <taxon>Papilionoideae</taxon>
        <taxon>50 kb inversion clade</taxon>
        <taxon>NPAAA clade</taxon>
        <taxon>Hologalegina</taxon>
        <taxon>IRL clade</taxon>
        <taxon>Trifolieae</taxon>
        <taxon>Medicago</taxon>
    </lineage>
</organism>
<accession>A0A396JRS3</accession>
<evidence type="ECO:0000313" key="1">
    <source>
        <dbReference type="EMBL" id="RHN79003.1"/>
    </source>
</evidence>
<reference evidence="2" key="1">
    <citation type="journal article" date="2018" name="Nat. Plants">
        <title>Whole-genome landscape of Medicago truncatula symbiotic genes.</title>
        <authorList>
            <person name="Pecrix Y."/>
            <person name="Staton S.E."/>
            <person name="Sallet E."/>
            <person name="Lelandais-Briere C."/>
            <person name="Moreau S."/>
            <person name="Carrere S."/>
            <person name="Blein T."/>
            <person name="Jardinaud M.F."/>
            <person name="Latrasse D."/>
            <person name="Zouine M."/>
            <person name="Zahm M."/>
            <person name="Kreplak J."/>
            <person name="Mayjonade B."/>
            <person name="Satge C."/>
            <person name="Perez M."/>
            <person name="Cauet S."/>
            <person name="Marande W."/>
            <person name="Chantry-Darmon C."/>
            <person name="Lopez-Roques C."/>
            <person name="Bouchez O."/>
            <person name="Berard A."/>
            <person name="Debelle F."/>
            <person name="Munos S."/>
            <person name="Bendahmane A."/>
            <person name="Berges H."/>
            <person name="Niebel A."/>
            <person name="Buitink J."/>
            <person name="Frugier F."/>
            <person name="Benhamed M."/>
            <person name="Crespi M."/>
            <person name="Gouzy J."/>
            <person name="Gamas P."/>
        </authorList>
    </citation>
    <scope>NUCLEOTIDE SEQUENCE [LARGE SCALE GENOMIC DNA]</scope>
    <source>
        <strain evidence="2">cv. Jemalong A17</strain>
    </source>
</reference>
<dbReference type="EMBL" id="PSQE01000001">
    <property type="protein sequence ID" value="RHN79003.1"/>
    <property type="molecule type" value="Genomic_DNA"/>
</dbReference>
<dbReference type="AlphaFoldDB" id="A0A396JRS3"/>
<comment type="caution">
    <text evidence="1">The sequence shown here is derived from an EMBL/GenBank/DDBJ whole genome shotgun (WGS) entry which is preliminary data.</text>
</comment>
<gene>
    <name evidence="1" type="ORF">MtrunA17_Chr1g0172061</name>
</gene>
<proteinExistence type="predicted"/>
<dbReference type="Proteomes" id="UP000265566">
    <property type="component" value="Chromosome 1"/>
</dbReference>